<dbReference type="AlphaFoldDB" id="A0A5S3PR81"/>
<dbReference type="GO" id="GO:0032259">
    <property type="term" value="P:methylation"/>
    <property type="evidence" value="ECO:0007669"/>
    <property type="project" value="UniProtKB-KW"/>
</dbReference>
<dbReference type="InterPro" id="IPR041698">
    <property type="entry name" value="Methyltransf_25"/>
</dbReference>
<dbReference type="CDD" id="cd02440">
    <property type="entry name" value="AdoMet_MTases"/>
    <property type="match status" value="1"/>
</dbReference>
<organism evidence="3 4">
    <name type="scientific">Maribacter algarum</name>
    <name type="common">ex Zhang et al. 2020</name>
    <dbReference type="NCBI Taxonomy" id="2578118"/>
    <lineage>
        <taxon>Bacteria</taxon>
        <taxon>Pseudomonadati</taxon>
        <taxon>Bacteroidota</taxon>
        <taxon>Flavobacteriia</taxon>
        <taxon>Flavobacteriales</taxon>
        <taxon>Flavobacteriaceae</taxon>
        <taxon>Maribacter</taxon>
    </lineage>
</organism>
<sequence length="240" mass="27787">MLIDLSERSNQPELMDDFREGLKSLRIVFDDINRVNRILGGSNITVNAVAELMKVHPQESYTIVDMGCGDGNMLREVAKYCKKRNIKVRLIGIDLNTEALQLAEEASGDYPEIEYQHRDILKLKVADLNCDIVINTLTMHHFVNKDLLTFLEKFNQLASIGVVINDLHRSRWAYYLFKAFSLIFIKTKTAKIDGLISISKGFVKSDLIQYAKSLPHIKHDIKWKWAFRYVWIMQPNRLTK</sequence>
<keyword evidence="1 3" id="KW-0808">Transferase</keyword>
<gene>
    <name evidence="3" type="ORF">FEE95_12275</name>
</gene>
<keyword evidence="4" id="KW-1185">Reference proteome</keyword>
<dbReference type="Pfam" id="PF13649">
    <property type="entry name" value="Methyltransf_25"/>
    <property type="match status" value="1"/>
</dbReference>
<feature type="domain" description="Methyltransferase" evidence="2">
    <location>
        <begin position="63"/>
        <end position="156"/>
    </location>
</feature>
<evidence type="ECO:0000259" key="2">
    <source>
        <dbReference type="Pfam" id="PF13649"/>
    </source>
</evidence>
<dbReference type="OrthoDB" id="9800454at2"/>
<keyword evidence="3" id="KW-0489">Methyltransferase</keyword>
<accession>A0A5S3PR81</accession>
<dbReference type="Gene3D" id="3.40.50.150">
    <property type="entry name" value="Vaccinia Virus protein VP39"/>
    <property type="match status" value="1"/>
</dbReference>
<dbReference type="GO" id="GO:0008168">
    <property type="term" value="F:methyltransferase activity"/>
    <property type="evidence" value="ECO:0007669"/>
    <property type="project" value="UniProtKB-KW"/>
</dbReference>
<evidence type="ECO:0000313" key="3">
    <source>
        <dbReference type="EMBL" id="TMM57256.1"/>
    </source>
</evidence>
<dbReference type="RefSeq" id="WP_138658239.1">
    <property type="nucleotide sequence ID" value="NZ_VATY01000002.1"/>
</dbReference>
<evidence type="ECO:0000256" key="1">
    <source>
        <dbReference type="ARBA" id="ARBA00022679"/>
    </source>
</evidence>
<comment type="caution">
    <text evidence="3">The sequence shown here is derived from an EMBL/GenBank/DDBJ whole genome shotgun (WGS) entry which is preliminary data.</text>
</comment>
<proteinExistence type="predicted"/>
<dbReference type="Proteomes" id="UP000310314">
    <property type="component" value="Unassembled WGS sequence"/>
</dbReference>
<dbReference type="SUPFAM" id="SSF53335">
    <property type="entry name" value="S-adenosyl-L-methionine-dependent methyltransferases"/>
    <property type="match status" value="1"/>
</dbReference>
<name>A0A5S3PR81_9FLAO</name>
<dbReference type="EMBL" id="VATY01000002">
    <property type="protein sequence ID" value="TMM57256.1"/>
    <property type="molecule type" value="Genomic_DNA"/>
</dbReference>
<evidence type="ECO:0000313" key="4">
    <source>
        <dbReference type="Proteomes" id="UP000310314"/>
    </source>
</evidence>
<reference evidence="3 4" key="1">
    <citation type="submission" date="2019-05" db="EMBL/GenBank/DDBJ databases">
        <authorList>
            <person name="Zhang J.-Y."/>
            <person name="Feg X."/>
            <person name="Du Z.-J."/>
        </authorList>
    </citation>
    <scope>NUCLEOTIDE SEQUENCE [LARGE SCALE GENOMIC DNA]</scope>
    <source>
        <strain evidence="3 4">RZ26</strain>
    </source>
</reference>
<dbReference type="InterPro" id="IPR029063">
    <property type="entry name" value="SAM-dependent_MTases_sf"/>
</dbReference>
<protein>
    <submittedName>
        <fullName evidence="3">Methyltransferase domain-containing protein</fullName>
    </submittedName>
</protein>
<dbReference type="PANTHER" id="PTHR43861">
    <property type="entry name" value="TRANS-ACONITATE 2-METHYLTRANSFERASE-RELATED"/>
    <property type="match status" value="1"/>
</dbReference>